<dbReference type="CDD" id="cd00383">
    <property type="entry name" value="trans_reg_C"/>
    <property type="match status" value="1"/>
</dbReference>
<feature type="modified residue" description="4-aspartylphosphate" evidence="12">
    <location>
        <position position="52"/>
    </location>
</feature>
<dbReference type="GO" id="GO:0006355">
    <property type="term" value="P:regulation of DNA-templated transcription"/>
    <property type="evidence" value="ECO:0007669"/>
    <property type="project" value="InterPro"/>
</dbReference>
<feature type="DNA-binding region" description="OmpR/PhoB-type" evidence="13">
    <location>
        <begin position="124"/>
        <end position="222"/>
    </location>
</feature>
<keyword evidence="17" id="KW-1185">Reference proteome</keyword>
<evidence type="ECO:0000256" key="1">
    <source>
        <dbReference type="ARBA" id="ARBA00004496"/>
    </source>
</evidence>
<dbReference type="SUPFAM" id="SSF46894">
    <property type="entry name" value="C-terminal effector domain of the bipartite response regulators"/>
    <property type="match status" value="1"/>
</dbReference>
<dbReference type="GO" id="GO:0005829">
    <property type="term" value="C:cytosol"/>
    <property type="evidence" value="ECO:0007669"/>
    <property type="project" value="TreeGrafter"/>
</dbReference>
<sequence>MKKVLIADDDAHIRTLLRTVLTQEGYRVFEAEDGDAASRLLAETPVDLAILDVMMPGVNGLDLCTEIRGLYDIPVILLTAREQLADKEAGYAHGTDDYVTKPFEPRELLFRMNALFRRYSLASSEQIKLNRIVIDRQNHEVTDGHTTLLLPLKEFELLAQLAGHPGRLFERGDLIRLVWGADYDGDERTVDVHIKRLRQRFAEHTEDFTIRTVRGIGYKLEVGRR</sequence>
<feature type="domain" description="Response regulatory" evidence="14">
    <location>
        <begin position="3"/>
        <end position="116"/>
    </location>
</feature>
<dbReference type="OrthoDB" id="9790442at2"/>
<comment type="function">
    <text evidence="10">Member of the two-component regulatory system HssS/HssR involved in intracellular heme homeostasis and tempering of staphylococcal virulence. Phosphorylated HssR binds to a direct repeat sequence within hrtAB promoter and activates the expression of hrtAB, an efflux pump, in response to extracellular heme, hemin, hemoglobin or blood.</text>
</comment>
<keyword evidence="7 13" id="KW-0238">DNA-binding</keyword>
<dbReference type="SMART" id="SM00862">
    <property type="entry name" value="Trans_reg_C"/>
    <property type="match status" value="1"/>
</dbReference>
<keyword evidence="4" id="KW-0902">Two-component regulatory system</keyword>
<evidence type="ECO:0000256" key="8">
    <source>
        <dbReference type="ARBA" id="ARBA00023159"/>
    </source>
</evidence>
<dbReference type="SUPFAM" id="SSF52172">
    <property type="entry name" value="CheY-like"/>
    <property type="match status" value="1"/>
</dbReference>
<dbReference type="EMBL" id="CP041217">
    <property type="protein sequence ID" value="QDH19389.1"/>
    <property type="molecule type" value="Genomic_DNA"/>
</dbReference>
<dbReference type="KEGG" id="saca:FFV09_00075"/>
<keyword evidence="9" id="KW-0804">Transcription</keyword>
<dbReference type="InterPro" id="IPR011006">
    <property type="entry name" value="CheY-like_superfamily"/>
</dbReference>
<reference evidence="16 17" key="1">
    <citation type="submission" date="2019-06" db="EMBL/GenBank/DDBJ databases">
        <title>Saccharibacillus brassicae sp. nov., an endophytic bacterium isolated from Chinese cabbage seeds (Brassica pekinensis).</title>
        <authorList>
            <person name="Jiang L."/>
            <person name="Lee J."/>
            <person name="Kim S.W."/>
        </authorList>
    </citation>
    <scope>NUCLEOTIDE SEQUENCE [LARGE SCALE GENOMIC DNA]</scope>
    <source>
        <strain evidence="17">KCTC 43072 / ATSA2</strain>
    </source>
</reference>
<proteinExistence type="predicted"/>
<dbReference type="Gene3D" id="3.40.50.2300">
    <property type="match status" value="1"/>
</dbReference>
<dbReference type="AlphaFoldDB" id="A0A4Y6UP16"/>
<dbReference type="InterPro" id="IPR036388">
    <property type="entry name" value="WH-like_DNA-bd_sf"/>
</dbReference>
<evidence type="ECO:0000313" key="16">
    <source>
        <dbReference type="EMBL" id="QDH19389.1"/>
    </source>
</evidence>
<evidence type="ECO:0000256" key="12">
    <source>
        <dbReference type="PROSITE-ProRule" id="PRU00169"/>
    </source>
</evidence>
<evidence type="ECO:0000256" key="10">
    <source>
        <dbReference type="ARBA" id="ARBA00037471"/>
    </source>
</evidence>
<dbReference type="FunFam" id="3.40.50.2300:FF:000001">
    <property type="entry name" value="DNA-binding response regulator PhoB"/>
    <property type="match status" value="1"/>
</dbReference>
<evidence type="ECO:0000256" key="6">
    <source>
        <dbReference type="ARBA" id="ARBA00023026"/>
    </source>
</evidence>
<dbReference type="Gene3D" id="6.10.250.690">
    <property type="match status" value="1"/>
</dbReference>
<evidence type="ECO:0000256" key="2">
    <source>
        <dbReference type="ARBA" id="ARBA00022490"/>
    </source>
</evidence>
<dbReference type="CDD" id="cd17574">
    <property type="entry name" value="REC_OmpR"/>
    <property type="match status" value="1"/>
</dbReference>
<organism evidence="16 17">
    <name type="scientific">Saccharibacillus brassicae</name>
    <dbReference type="NCBI Taxonomy" id="2583377"/>
    <lineage>
        <taxon>Bacteria</taxon>
        <taxon>Bacillati</taxon>
        <taxon>Bacillota</taxon>
        <taxon>Bacilli</taxon>
        <taxon>Bacillales</taxon>
        <taxon>Paenibacillaceae</taxon>
        <taxon>Saccharibacillus</taxon>
    </lineage>
</organism>
<dbReference type="FunFam" id="1.10.10.10:FF:000018">
    <property type="entry name" value="DNA-binding response regulator ResD"/>
    <property type="match status" value="1"/>
</dbReference>
<evidence type="ECO:0000256" key="7">
    <source>
        <dbReference type="ARBA" id="ARBA00023125"/>
    </source>
</evidence>
<dbReference type="PROSITE" id="PS50110">
    <property type="entry name" value="RESPONSE_REGULATORY"/>
    <property type="match status" value="1"/>
</dbReference>
<keyword evidence="2" id="KW-0963">Cytoplasm</keyword>
<evidence type="ECO:0000256" key="9">
    <source>
        <dbReference type="ARBA" id="ARBA00023163"/>
    </source>
</evidence>
<evidence type="ECO:0000256" key="11">
    <source>
        <dbReference type="ARBA" id="ARBA00039976"/>
    </source>
</evidence>
<name>A0A4Y6UP16_SACBS</name>
<evidence type="ECO:0000259" key="14">
    <source>
        <dbReference type="PROSITE" id="PS50110"/>
    </source>
</evidence>
<dbReference type="GO" id="GO:0032993">
    <property type="term" value="C:protein-DNA complex"/>
    <property type="evidence" value="ECO:0007669"/>
    <property type="project" value="TreeGrafter"/>
</dbReference>
<gene>
    <name evidence="16" type="ORF">FFV09_00075</name>
</gene>
<dbReference type="InterPro" id="IPR016032">
    <property type="entry name" value="Sig_transdc_resp-reg_C-effctor"/>
</dbReference>
<evidence type="ECO:0000256" key="4">
    <source>
        <dbReference type="ARBA" id="ARBA00023012"/>
    </source>
</evidence>
<evidence type="ECO:0000256" key="3">
    <source>
        <dbReference type="ARBA" id="ARBA00022553"/>
    </source>
</evidence>
<dbReference type="RefSeq" id="WP_141445770.1">
    <property type="nucleotide sequence ID" value="NZ_CP041217.1"/>
</dbReference>
<evidence type="ECO:0000313" key="17">
    <source>
        <dbReference type="Proteomes" id="UP000316968"/>
    </source>
</evidence>
<dbReference type="Pfam" id="PF00486">
    <property type="entry name" value="Trans_reg_C"/>
    <property type="match status" value="1"/>
</dbReference>
<feature type="domain" description="OmpR/PhoB-type" evidence="15">
    <location>
        <begin position="124"/>
        <end position="222"/>
    </location>
</feature>
<dbReference type="Gene3D" id="1.10.10.10">
    <property type="entry name" value="Winged helix-like DNA-binding domain superfamily/Winged helix DNA-binding domain"/>
    <property type="match status" value="1"/>
</dbReference>
<dbReference type="InterPro" id="IPR001789">
    <property type="entry name" value="Sig_transdc_resp-reg_receiver"/>
</dbReference>
<keyword evidence="5" id="KW-0805">Transcription regulation</keyword>
<dbReference type="InterPro" id="IPR001867">
    <property type="entry name" value="OmpR/PhoB-type_DNA-bd"/>
</dbReference>
<evidence type="ECO:0000256" key="13">
    <source>
        <dbReference type="PROSITE-ProRule" id="PRU01091"/>
    </source>
</evidence>
<dbReference type="GO" id="GO:0000156">
    <property type="term" value="F:phosphorelay response regulator activity"/>
    <property type="evidence" value="ECO:0007669"/>
    <property type="project" value="TreeGrafter"/>
</dbReference>
<protein>
    <recommendedName>
        <fullName evidence="11">Heme response regulator HssR</fullName>
    </recommendedName>
</protein>
<keyword evidence="6" id="KW-0843">Virulence</keyword>
<dbReference type="Proteomes" id="UP000316968">
    <property type="component" value="Chromosome"/>
</dbReference>
<keyword evidence="8" id="KW-0010">Activator</keyword>
<dbReference type="PANTHER" id="PTHR48111:SF49">
    <property type="entry name" value="HEME RESPONSE REGULATOR HSSR"/>
    <property type="match status" value="1"/>
</dbReference>
<comment type="subcellular location">
    <subcellularLocation>
        <location evidence="1">Cytoplasm</location>
    </subcellularLocation>
</comment>
<accession>A0A4Y6UP16</accession>
<dbReference type="PROSITE" id="PS51755">
    <property type="entry name" value="OMPR_PHOB"/>
    <property type="match status" value="1"/>
</dbReference>
<dbReference type="SMART" id="SM00448">
    <property type="entry name" value="REC"/>
    <property type="match status" value="1"/>
</dbReference>
<evidence type="ECO:0000256" key="5">
    <source>
        <dbReference type="ARBA" id="ARBA00023015"/>
    </source>
</evidence>
<dbReference type="PANTHER" id="PTHR48111">
    <property type="entry name" value="REGULATOR OF RPOS"/>
    <property type="match status" value="1"/>
</dbReference>
<dbReference type="GO" id="GO:0000976">
    <property type="term" value="F:transcription cis-regulatory region binding"/>
    <property type="evidence" value="ECO:0007669"/>
    <property type="project" value="TreeGrafter"/>
</dbReference>
<evidence type="ECO:0000259" key="15">
    <source>
        <dbReference type="PROSITE" id="PS51755"/>
    </source>
</evidence>
<dbReference type="Pfam" id="PF00072">
    <property type="entry name" value="Response_reg"/>
    <property type="match status" value="1"/>
</dbReference>
<dbReference type="InterPro" id="IPR039420">
    <property type="entry name" value="WalR-like"/>
</dbReference>
<keyword evidence="3 12" id="KW-0597">Phosphoprotein</keyword>